<evidence type="ECO:0000313" key="2">
    <source>
        <dbReference type="EMBL" id="CAK4031958.1"/>
    </source>
</evidence>
<feature type="region of interest" description="Disordered" evidence="1">
    <location>
        <begin position="1"/>
        <end position="116"/>
    </location>
</feature>
<protein>
    <submittedName>
        <fullName evidence="2">Uncharacterized protein</fullName>
    </submittedName>
</protein>
<sequence>MAPPGVAEPILRMRARKSAPPQGRPIIRHDPQPEPRMRARKTAPPQGRPIIRPDPQPEPRMRARKTAPSQGRPIIHLDPESDAEGKAAQGPYKRTTKSTPPTSRTASGDVPDTEYPAEIIREMPREYRVRWLTPAEDDSSKLKWPEPTWVHKSNVSAGAVATWRRRQKAAVRAAKKVRENQMLEDQQQAGTRRSVRLQQASKKSGSALDKSSNGDAEKDTHAAQDEMEVDGEEDDGF</sequence>
<evidence type="ECO:0000256" key="1">
    <source>
        <dbReference type="SAM" id="MobiDB-lite"/>
    </source>
</evidence>
<dbReference type="EMBL" id="CAVMBE010000056">
    <property type="protein sequence ID" value="CAK4031958.1"/>
    <property type="molecule type" value="Genomic_DNA"/>
</dbReference>
<feature type="compositionally biased region" description="Polar residues" evidence="1">
    <location>
        <begin position="183"/>
        <end position="214"/>
    </location>
</feature>
<dbReference type="AlphaFoldDB" id="A0AAI9ED61"/>
<reference evidence="2" key="1">
    <citation type="submission" date="2023-11" db="EMBL/GenBank/DDBJ databases">
        <authorList>
            <person name="Alioto T."/>
            <person name="Alioto T."/>
            <person name="Gomez Garrido J."/>
        </authorList>
    </citation>
    <scope>NUCLEOTIDE SEQUENCE</scope>
</reference>
<gene>
    <name evidence="2" type="ORF">LECACI_7A007116</name>
</gene>
<proteinExistence type="predicted"/>
<organism evidence="2 3">
    <name type="scientific">Lecanosticta acicola</name>
    <dbReference type="NCBI Taxonomy" id="111012"/>
    <lineage>
        <taxon>Eukaryota</taxon>
        <taxon>Fungi</taxon>
        <taxon>Dikarya</taxon>
        <taxon>Ascomycota</taxon>
        <taxon>Pezizomycotina</taxon>
        <taxon>Dothideomycetes</taxon>
        <taxon>Dothideomycetidae</taxon>
        <taxon>Mycosphaerellales</taxon>
        <taxon>Mycosphaerellaceae</taxon>
        <taxon>Lecanosticta</taxon>
    </lineage>
</organism>
<feature type="region of interest" description="Disordered" evidence="1">
    <location>
        <begin position="171"/>
        <end position="237"/>
    </location>
</feature>
<name>A0AAI9ED61_9PEZI</name>
<feature type="compositionally biased region" description="Acidic residues" evidence="1">
    <location>
        <begin position="225"/>
        <end position="237"/>
    </location>
</feature>
<keyword evidence="3" id="KW-1185">Reference proteome</keyword>
<dbReference type="Proteomes" id="UP001296104">
    <property type="component" value="Unassembled WGS sequence"/>
</dbReference>
<accession>A0AAI9ED61</accession>
<comment type="caution">
    <text evidence="2">The sequence shown here is derived from an EMBL/GenBank/DDBJ whole genome shotgun (WGS) entry which is preliminary data.</text>
</comment>
<feature type="compositionally biased region" description="Basic and acidic residues" evidence="1">
    <location>
        <begin position="75"/>
        <end position="85"/>
    </location>
</feature>
<feature type="compositionally biased region" description="Basic and acidic residues" evidence="1">
    <location>
        <begin position="215"/>
        <end position="224"/>
    </location>
</feature>
<feature type="compositionally biased region" description="Basic and acidic residues" evidence="1">
    <location>
        <begin position="27"/>
        <end position="37"/>
    </location>
</feature>
<evidence type="ECO:0000313" key="3">
    <source>
        <dbReference type="Proteomes" id="UP001296104"/>
    </source>
</evidence>